<keyword evidence="9" id="KW-1185">Reference proteome</keyword>
<dbReference type="Gene3D" id="1.10.10.10">
    <property type="entry name" value="Winged helix-like DNA-binding domain superfamily/Winged helix DNA-binding domain"/>
    <property type="match status" value="1"/>
</dbReference>
<dbReference type="SUPFAM" id="SSF88946">
    <property type="entry name" value="Sigma2 domain of RNA polymerase sigma factors"/>
    <property type="match status" value="1"/>
</dbReference>
<evidence type="ECO:0000259" key="6">
    <source>
        <dbReference type="Pfam" id="PF04542"/>
    </source>
</evidence>
<evidence type="ECO:0000313" key="9">
    <source>
        <dbReference type="Proteomes" id="UP000253628"/>
    </source>
</evidence>
<dbReference type="PANTHER" id="PTHR43133">
    <property type="entry name" value="RNA POLYMERASE ECF-TYPE SIGMA FACTO"/>
    <property type="match status" value="1"/>
</dbReference>
<dbReference type="GO" id="GO:0016987">
    <property type="term" value="F:sigma factor activity"/>
    <property type="evidence" value="ECO:0007669"/>
    <property type="project" value="UniProtKB-KW"/>
</dbReference>
<comment type="similarity">
    <text evidence="1">Belongs to the sigma-70 factor family. ECF subfamily.</text>
</comment>
<keyword evidence="4" id="KW-0238">DNA-binding</keyword>
<protein>
    <submittedName>
        <fullName evidence="8">RNA polymerase sigma-70 factor (ECF subfamily)</fullName>
    </submittedName>
</protein>
<dbReference type="Proteomes" id="UP000253628">
    <property type="component" value="Unassembled WGS sequence"/>
</dbReference>
<keyword evidence="2" id="KW-0805">Transcription regulation</keyword>
<name>A0A366HE26_9BURK</name>
<dbReference type="InterPro" id="IPR013324">
    <property type="entry name" value="RNA_pol_sigma_r3/r4-like"/>
</dbReference>
<comment type="caution">
    <text evidence="8">The sequence shown here is derived from an EMBL/GenBank/DDBJ whole genome shotgun (WGS) entry which is preliminary data.</text>
</comment>
<proteinExistence type="inferred from homology"/>
<evidence type="ECO:0000256" key="1">
    <source>
        <dbReference type="ARBA" id="ARBA00010641"/>
    </source>
</evidence>
<evidence type="ECO:0000256" key="5">
    <source>
        <dbReference type="ARBA" id="ARBA00023163"/>
    </source>
</evidence>
<keyword evidence="3" id="KW-0731">Sigma factor</keyword>
<accession>A0A366HE26</accession>
<dbReference type="PANTHER" id="PTHR43133:SF8">
    <property type="entry name" value="RNA POLYMERASE SIGMA FACTOR HI_1459-RELATED"/>
    <property type="match status" value="1"/>
</dbReference>
<dbReference type="NCBIfam" id="TIGR02937">
    <property type="entry name" value="sigma70-ECF"/>
    <property type="match status" value="1"/>
</dbReference>
<organism evidence="8 9">
    <name type="scientific">Eoetvoesiella caeni</name>
    <dbReference type="NCBI Taxonomy" id="645616"/>
    <lineage>
        <taxon>Bacteria</taxon>
        <taxon>Pseudomonadati</taxon>
        <taxon>Pseudomonadota</taxon>
        <taxon>Betaproteobacteria</taxon>
        <taxon>Burkholderiales</taxon>
        <taxon>Alcaligenaceae</taxon>
        <taxon>Eoetvoesiella</taxon>
    </lineage>
</organism>
<dbReference type="InterPro" id="IPR013325">
    <property type="entry name" value="RNA_pol_sigma_r2"/>
</dbReference>
<keyword evidence="5" id="KW-0804">Transcription</keyword>
<dbReference type="InterPro" id="IPR014284">
    <property type="entry name" value="RNA_pol_sigma-70_dom"/>
</dbReference>
<dbReference type="InterPro" id="IPR036388">
    <property type="entry name" value="WH-like_DNA-bd_sf"/>
</dbReference>
<dbReference type="InterPro" id="IPR039425">
    <property type="entry name" value="RNA_pol_sigma-70-like"/>
</dbReference>
<dbReference type="RefSeq" id="WP_170139848.1">
    <property type="nucleotide sequence ID" value="NZ_JACCEU010000004.1"/>
</dbReference>
<dbReference type="GO" id="GO:0003677">
    <property type="term" value="F:DNA binding"/>
    <property type="evidence" value="ECO:0007669"/>
    <property type="project" value="UniProtKB-KW"/>
</dbReference>
<evidence type="ECO:0000256" key="3">
    <source>
        <dbReference type="ARBA" id="ARBA00023082"/>
    </source>
</evidence>
<dbReference type="GO" id="GO:0006352">
    <property type="term" value="P:DNA-templated transcription initiation"/>
    <property type="evidence" value="ECO:0007669"/>
    <property type="project" value="InterPro"/>
</dbReference>
<gene>
    <name evidence="8" type="ORF">DFR37_10384</name>
</gene>
<feature type="domain" description="RNA polymerase sigma factor 70 region 4 type 2" evidence="7">
    <location>
        <begin position="119"/>
        <end position="168"/>
    </location>
</feature>
<dbReference type="Pfam" id="PF08281">
    <property type="entry name" value="Sigma70_r4_2"/>
    <property type="match status" value="1"/>
</dbReference>
<evidence type="ECO:0000256" key="2">
    <source>
        <dbReference type="ARBA" id="ARBA00023015"/>
    </source>
</evidence>
<dbReference type="Gene3D" id="1.10.1740.10">
    <property type="match status" value="1"/>
</dbReference>
<feature type="domain" description="RNA polymerase sigma-70 region 2" evidence="6">
    <location>
        <begin position="26"/>
        <end position="94"/>
    </location>
</feature>
<evidence type="ECO:0000256" key="4">
    <source>
        <dbReference type="ARBA" id="ARBA00023125"/>
    </source>
</evidence>
<dbReference type="InterPro" id="IPR013249">
    <property type="entry name" value="RNA_pol_sigma70_r4_t2"/>
</dbReference>
<evidence type="ECO:0000313" key="8">
    <source>
        <dbReference type="EMBL" id="RBP40745.1"/>
    </source>
</evidence>
<dbReference type="SUPFAM" id="SSF88659">
    <property type="entry name" value="Sigma3 and sigma4 domains of RNA polymerase sigma factors"/>
    <property type="match status" value="1"/>
</dbReference>
<dbReference type="EMBL" id="QNRQ01000003">
    <property type="protein sequence ID" value="RBP40745.1"/>
    <property type="molecule type" value="Genomic_DNA"/>
</dbReference>
<dbReference type="InterPro" id="IPR007627">
    <property type="entry name" value="RNA_pol_sigma70_r2"/>
</dbReference>
<reference evidence="8 9" key="1">
    <citation type="submission" date="2018-06" db="EMBL/GenBank/DDBJ databases">
        <title>Genomic Encyclopedia of Type Strains, Phase IV (KMG-IV): sequencing the most valuable type-strain genomes for metagenomic binning, comparative biology and taxonomic classification.</title>
        <authorList>
            <person name="Goeker M."/>
        </authorList>
    </citation>
    <scope>NUCLEOTIDE SEQUENCE [LARGE SCALE GENOMIC DNA]</scope>
    <source>
        <strain evidence="8 9">DSM 25520</strain>
    </source>
</reference>
<dbReference type="Pfam" id="PF04542">
    <property type="entry name" value="Sigma70_r2"/>
    <property type="match status" value="1"/>
</dbReference>
<dbReference type="CDD" id="cd06171">
    <property type="entry name" value="Sigma70_r4"/>
    <property type="match status" value="1"/>
</dbReference>
<evidence type="ECO:0000259" key="7">
    <source>
        <dbReference type="Pfam" id="PF08281"/>
    </source>
</evidence>
<dbReference type="AlphaFoldDB" id="A0A366HE26"/>
<sequence>MPAHSFDYEANLAACARGNQAALRDLYHQESPCMLALAVRVLADNSAAQAIVRDSFVLIWKNAASYDPQAGTARAWIYSIMRYRIMNRLRQAGRPTPAMKTGWQAELPSQPAAGKTPSLVRALEGLDKTQRLPVLMAYYGGLNYEQIAALTHVSQEQVRTHVHAALAAILEAQTA</sequence>